<evidence type="ECO:0000259" key="1">
    <source>
        <dbReference type="PROSITE" id="PS50965"/>
    </source>
</evidence>
<organism evidence="2 3">
    <name type="scientific">Paenalkalicoccus suaedae</name>
    <dbReference type="NCBI Taxonomy" id="2592382"/>
    <lineage>
        <taxon>Bacteria</taxon>
        <taxon>Bacillati</taxon>
        <taxon>Bacillota</taxon>
        <taxon>Bacilli</taxon>
        <taxon>Bacillales</taxon>
        <taxon>Bacillaceae</taxon>
        <taxon>Paenalkalicoccus</taxon>
    </lineage>
</organism>
<gene>
    <name evidence="2" type="ORF">FLK61_24270</name>
</gene>
<dbReference type="InterPro" id="IPR011528">
    <property type="entry name" value="NERD"/>
</dbReference>
<dbReference type="Pfam" id="PF08378">
    <property type="entry name" value="NERD"/>
    <property type="match status" value="1"/>
</dbReference>
<dbReference type="PROSITE" id="PS50965">
    <property type="entry name" value="NERD"/>
    <property type="match status" value="1"/>
</dbReference>
<name>A0A859FAF8_9BACI</name>
<dbReference type="EMBL" id="CP041372">
    <property type="protein sequence ID" value="QKS69900.1"/>
    <property type="molecule type" value="Genomic_DNA"/>
</dbReference>
<evidence type="ECO:0000313" key="2">
    <source>
        <dbReference type="EMBL" id="QKS69900.1"/>
    </source>
</evidence>
<protein>
    <submittedName>
        <fullName evidence="2">NERD domain-containing protein</fullName>
    </submittedName>
</protein>
<dbReference type="KEGG" id="psua:FLK61_24270"/>
<dbReference type="RefSeq" id="WP_176007944.1">
    <property type="nucleotide sequence ID" value="NZ_CP041372.2"/>
</dbReference>
<keyword evidence="3" id="KW-1185">Reference proteome</keyword>
<feature type="domain" description="NERD" evidence="1">
    <location>
        <begin position="39"/>
        <end position="155"/>
    </location>
</feature>
<evidence type="ECO:0000313" key="3">
    <source>
        <dbReference type="Proteomes" id="UP000318138"/>
    </source>
</evidence>
<sequence length="331" mass="38783">MIQDSTHAPVRFHQFEALRRRLSQEKFAMYERDFASYKSGVTGENKFKDFMNGMLPKEMTMLYDLRLELHGKHVQIDALVLAPSFMQLIELKNFAGELTIYPASQQLQRNFKGEIETFTDPLDQAQTNARKLLEWCSKNKLVHAKNLPIYPQVIFTNEKTPYTIEPLNSQIQQYYIRPPALLKKLTQLSAQKNEAILDAAQINQLAKKLRKSSEAYRPKYEQFSHIDRELIDGVRCPICVNKRMNYKPRKIVWHCESCGLVDKHAHKQAIADYVFLIGDKASNRDMREFLRIESRKTMYRMFKELDIPVKGEKRGAHYCLEKVFDKGWLAK</sequence>
<accession>A0A859FAF8</accession>
<reference evidence="3" key="1">
    <citation type="submission" date="2019-07" db="EMBL/GenBank/DDBJ databases">
        <title>Bacillus alkalisoli sp. nov. isolated from saline soil.</title>
        <authorList>
            <person name="Sun J.-Q."/>
            <person name="Xu L."/>
        </authorList>
    </citation>
    <scope>NUCLEOTIDE SEQUENCE [LARGE SCALE GENOMIC DNA]</scope>
    <source>
        <strain evidence="3">M4U3P1</strain>
    </source>
</reference>
<dbReference type="Proteomes" id="UP000318138">
    <property type="component" value="Chromosome"/>
</dbReference>
<proteinExistence type="predicted"/>
<dbReference type="AlphaFoldDB" id="A0A859FAF8"/>